<reference evidence="10 11" key="1">
    <citation type="journal article" date="2020" name="Arch. Microbiol.">
        <title>The genome sequence of the giant phototrophic gammaproteobacterium Thiospirillum jenense gives insight into its physiological properties and phylogenetic relationships.</title>
        <authorList>
            <person name="Imhoff J.F."/>
            <person name="Meyer T.E."/>
            <person name="Kyndt J.A."/>
        </authorList>
    </citation>
    <scope>NUCLEOTIDE SEQUENCE [LARGE SCALE GENOMIC DNA]</scope>
    <source>
        <strain evidence="10 11">DSM 216</strain>
    </source>
</reference>
<keyword evidence="8" id="KW-0997">Cell inner membrane</keyword>
<comment type="function">
    <text evidence="8">Essential cell division protein. May link together the upstream cell division proteins, which are predominantly cytoplasmic, with the downstream cell division proteins, which are predominantly periplasmic.</text>
</comment>
<evidence type="ECO:0000256" key="3">
    <source>
        <dbReference type="ARBA" id="ARBA00022618"/>
    </source>
</evidence>
<comment type="subcellular location">
    <subcellularLocation>
        <location evidence="8">Cell inner membrane</location>
        <topology evidence="8">Single-pass type II membrane protein</topology>
    </subcellularLocation>
    <subcellularLocation>
        <location evidence="1">Cell membrane</location>
        <topology evidence="1">Single-pass type II membrane protein</topology>
    </subcellularLocation>
    <text evidence="8">Localizes to the division septum where it forms a ring structure.</text>
</comment>
<dbReference type="Proteomes" id="UP000548632">
    <property type="component" value="Unassembled WGS sequence"/>
</dbReference>
<keyword evidence="6 8" id="KW-0472">Membrane</keyword>
<evidence type="ECO:0000256" key="9">
    <source>
        <dbReference type="NCBIfam" id="TIGR02209"/>
    </source>
</evidence>
<evidence type="ECO:0000256" key="1">
    <source>
        <dbReference type="ARBA" id="ARBA00004401"/>
    </source>
</evidence>
<dbReference type="Pfam" id="PF04999">
    <property type="entry name" value="FtsL"/>
    <property type="match status" value="1"/>
</dbReference>
<dbReference type="EMBL" id="JABVCQ010000014">
    <property type="protein sequence ID" value="MBB1126171.1"/>
    <property type="molecule type" value="Genomic_DNA"/>
</dbReference>
<dbReference type="AlphaFoldDB" id="A0A839HBV8"/>
<keyword evidence="2 8" id="KW-1003">Cell membrane</keyword>
<dbReference type="NCBIfam" id="TIGR02209">
    <property type="entry name" value="ftsL_broad"/>
    <property type="match status" value="1"/>
</dbReference>
<dbReference type="GO" id="GO:0005886">
    <property type="term" value="C:plasma membrane"/>
    <property type="evidence" value="ECO:0007669"/>
    <property type="project" value="UniProtKB-SubCell"/>
</dbReference>
<dbReference type="GO" id="GO:0032153">
    <property type="term" value="C:cell division site"/>
    <property type="evidence" value="ECO:0007669"/>
    <property type="project" value="UniProtKB-UniRule"/>
</dbReference>
<evidence type="ECO:0000256" key="4">
    <source>
        <dbReference type="ARBA" id="ARBA00022692"/>
    </source>
</evidence>
<evidence type="ECO:0000256" key="8">
    <source>
        <dbReference type="HAMAP-Rule" id="MF_00910"/>
    </source>
</evidence>
<protein>
    <recommendedName>
        <fullName evidence="8 9">Cell division protein FtsL</fullName>
    </recommendedName>
</protein>
<dbReference type="HAMAP" id="MF_00910">
    <property type="entry name" value="FtsL"/>
    <property type="match status" value="1"/>
</dbReference>
<dbReference type="RefSeq" id="WP_182583797.1">
    <property type="nucleotide sequence ID" value="NZ_JABVCQ010000014.1"/>
</dbReference>
<evidence type="ECO:0000256" key="6">
    <source>
        <dbReference type="ARBA" id="ARBA00023136"/>
    </source>
</evidence>
<keyword evidence="4 8" id="KW-0812">Transmembrane</keyword>
<evidence type="ECO:0000313" key="10">
    <source>
        <dbReference type="EMBL" id="MBB1126171.1"/>
    </source>
</evidence>
<organism evidence="10 11">
    <name type="scientific">Thiospirillum jenense</name>
    <dbReference type="NCBI Taxonomy" id="1653858"/>
    <lineage>
        <taxon>Bacteria</taxon>
        <taxon>Pseudomonadati</taxon>
        <taxon>Pseudomonadota</taxon>
        <taxon>Gammaproteobacteria</taxon>
        <taxon>Chromatiales</taxon>
        <taxon>Chromatiaceae</taxon>
        <taxon>Thiospirillum</taxon>
    </lineage>
</organism>
<evidence type="ECO:0000256" key="5">
    <source>
        <dbReference type="ARBA" id="ARBA00022989"/>
    </source>
</evidence>
<dbReference type="PANTHER" id="PTHR37479">
    <property type="entry name" value="CELL DIVISION PROTEIN FTSL"/>
    <property type="match status" value="1"/>
</dbReference>
<keyword evidence="7 8" id="KW-0131">Cell cycle</keyword>
<accession>A0A839HBV8</accession>
<name>A0A839HBV8_9GAMM</name>
<gene>
    <name evidence="8 10" type="primary">ftsL</name>
    <name evidence="10" type="ORF">HUK38_07995</name>
</gene>
<keyword evidence="11" id="KW-1185">Reference proteome</keyword>
<comment type="similarity">
    <text evidence="8">Belongs to the FtsL family.</text>
</comment>
<dbReference type="InterPro" id="IPR011922">
    <property type="entry name" value="Cell_div_FtsL"/>
</dbReference>
<evidence type="ECO:0000256" key="2">
    <source>
        <dbReference type="ARBA" id="ARBA00022475"/>
    </source>
</evidence>
<comment type="subunit">
    <text evidence="8">Part of a complex composed of FtsB, FtsL and FtsQ.</text>
</comment>
<dbReference type="GO" id="GO:0043093">
    <property type="term" value="P:FtsZ-dependent cytokinesis"/>
    <property type="evidence" value="ECO:0007669"/>
    <property type="project" value="UniProtKB-UniRule"/>
</dbReference>
<dbReference type="PANTHER" id="PTHR37479:SF1">
    <property type="entry name" value="CELL DIVISION PROTEIN FTSL"/>
    <property type="match status" value="1"/>
</dbReference>
<keyword evidence="3 8" id="KW-0132">Cell division</keyword>
<proteinExistence type="inferred from homology"/>
<comment type="caution">
    <text evidence="10">The sequence shown here is derived from an EMBL/GenBank/DDBJ whole genome shotgun (WGS) entry which is preliminary data.</text>
</comment>
<keyword evidence="5 8" id="KW-1133">Transmembrane helix</keyword>
<evidence type="ECO:0000313" key="11">
    <source>
        <dbReference type="Proteomes" id="UP000548632"/>
    </source>
</evidence>
<evidence type="ECO:0000256" key="7">
    <source>
        <dbReference type="ARBA" id="ARBA00023306"/>
    </source>
</evidence>
<sequence>MTRRQLLIFAVLALGVLVTALAVVYVTYMVRGQTVLLQAARTERDALDVEWSRLRLEEASLITHARIEETARQALDLYLPQMSDVRILEVSPDEQR</sequence>